<organism evidence="1 2">
    <name type="scientific">Cercophora samala</name>
    <dbReference type="NCBI Taxonomy" id="330535"/>
    <lineage>
        <taxon>Eukaryota</taxon>
        <taxon>Fungi</taxon>
        <taxon>Dikarya</taxon>
        <taxon>Ascomycota</taxon>
        <taxon>Pezizomycotina</taxon>
        <taxon>Sordariomycetes</taxon>
        <taxon>Sordariomycetidae</taxon>
        <taxon>Sordariales</taxon>
        <taxon>Lasiosphaeriaceae</taxon>
        <taxon>Cercophora</taxon>
    </lineage>
</organism>
<name>A0AA40DCH8_9PEZI</name>
<accession>A0AA40DCH8</accession>
<comment type="caution">
    <text evidence="1">The sequence shown here is derived from an EMBL/GenBank/DDBJ whole genome shotgun (WGS) entry which is preliminary data.</text>
</comment>
<dbReference type="Proteomes" id="UP001174997">
    <property type="component" value="Unassembled WGS sequence"/>
</dbReference>
<dbReference type="AlphaFoldDB" id="A0AA40DCH8"/>
<gene>
    <name evidence="1" type="ORF">QBC41DRAFT_222423</name>
</gene>
<protein>
    <submittedName>
        <fullName evidence="1">Uncharacterized protein</fullName>
    </submittedName>
</protein>
<reference evidence="1" key="1">
    <citation type="submission" date="2023-06" db="EMBL/GenBank/DDBJ databases">
        <title>Genome-scale phylogeny and comparative genomics of the fungal order Sordariales.</title>
        <authorList>
            <consortium name="Lawrence Berkeley National Laboratory"/>
            <person name="Hensen N."/>
            <person name="Bonometti L."/>
            <person name="Westerberg I."/>
            <person name="Brannstrom I.O."/>
            <person name="Guillou S."/>
            <person name="Cros-Aarteil S."/>
            <person name="Calhoun S."/>
            <person name="Haridas S."/>
            <person name="Kuo A."/>
            <person name="Mondo S."/>
            <person name="Pangilinan J."/>
            <person name="Riley R."/>
            <person name="Labutti K."/>
            <person name="Andreopoulos B."/>
            <person name="Lipzen A."/>
            <person name="Chen C."/>
            <person name="Yanf M."/>
            <person name="Daum C."/>
            <person name="Ng V."/>
            <person name="Clum A."/>
            <person name="Steindorff A."/>
            <person name="Ohm R."/>
            <person name="Martin F."/>
            <person name="Silar P."/>
            <person name="Natvig D."/>
            <person name="Lalanne C."/>
            <person name="Gautier V."/>
            <person name="Ament-Velasquez S.L."/>
            <person name="Kruys A."/>
            <person name="Hutchinson M.I."/>
            <person name="Powell A.J."/>
            <person name="Barry K."/>
            <person name="Miller A.N."/>
            <person name="Grigoriev I.V."/>
            <person name="Debuchy R."/>
            <person name="Gladieux P."/>
            <person name="Thoren M.H."/>
            <person name="Johannesson H."/>
        </authorList>
    </citation>
    <scope>NUCLEOTIDE SEQUENCE</scope>
    <source>
        <strain evidence="1">CBS 307.81</strain>
    </source>
</reference>
<keyword evidence="2" id="KW-1185">Reference proteome</keyword>
<evidence type="ECO:0000313" key="1">
    <source>
        <dbReference type="EMBL" id="KAK0670104.1"/>
    </source>
</evidence>
<evidence type="ECO:0000313" key="2">
    <source>
        <dbReference type="Proteomes" id="UP001174997"/>
    </source>
</evidence>
<dbReference type="EMBL" id="JAULSY010000035">
    <property type="protein sequence ID" value="KAK0670104.1"/>
    <property type="molecule type" value="Genomic_DNA"/>
</dbReference>
<proteinExistence type="predicted"/>
<sequence length="280" mass="30925">MSSLSSQKGQLRQTVDGNLRRLFQRLQFAIEVVTEPVNLGEISLVPGSQLDRDGFVERNGEGALRFLLKHIVWSVIINGFFSAPFGFGIFGDGEARDRLFQLYVTWRRLVAPDHETTGSQDGANSQPPTLDFGIFFQDPEANRWRSSTFASIRSSTVNPAMVANSEKVGREIHGLLSAVTTTVPEEITNKVDEIVSLAGEMALETGIHESHLGLLMPAPGTSTQIGQEFIDCEDEYTVSRTVESVELGVCPYFYRVGDGTSDFSTTWVIARGKVYIKRSP</sequence>